<gene>
    <name evidence="3" type="ORF">KFK14_04100</name>
</gene>
<proteinExistence type="predicted"/>
<dbReference type="Gene3D" id="2.160.20.120">
    <property type="match status" value="1"/>
</dbReference>
<dbReference type="Pfam" id="PF10988">
    <property type="entry name" value="DUF2807"/>
    <property type="match status" value="1"/>
</dbReference>
<dbReference type="AlphaFoldDB" id="A0A975Q2A0"/>
<dbReference type="PROSITE" id="PS51257">
    <property type="entry name" value="PROKAR_LIPOPROTEIN"/>
    <property type="match status" value="1"/>
</dbReference>
<dbReference type="Proteomes" id="UP000681425">
    <property type="component" value="Chromosome"/>
</dbReference>
<dbReference type="RefSeq" id="WP_212609964.1">
    <property type="nucleotide sequence ID" value="NZ_CP073910.1"/>
</dbReference>
<keyword evidence="1" id="KW-0732">Signal</keyword>
<organism evidence="3 4">
    <name type="scientific">Sphingobium phenoxybenzoativorans</name>
    <dbReference type="NCBI Taxonomy" id="1592790"/>
    <lineage>
        <taxon>Bacteria</taxon>
        <taxon>Pseudomonadati</taxon>
        <taxon>Pseudomonadota</taxon>
        <taxon>Alphaproteobacteria</taxon>
        <taxon>Sphingomonadales</taxon>
        <taxon>Sphingomonadaceae</taxon>
        <taxon>Sphingobium</taxon>
    </lineage>
</organism>
<protein>
    <submittedName>
        <fullName evidence="3">DUF2807 domain-containing protein</fullName>
    </submittedName>
</protein>
<dbReference type="EMBL" id="CP073910">
    <property type="protein sequence ID" value="QUT06639.1"/>
    <property type="molecule type" value="Genomic_DNA"/>
</dbReference>
<name>A0A975Q2A0_9SPHN</name>
<dbReference type="InterPro" id="IPR021255">
    <property type="entry name" value="DUF2807"/>
</dbReference>
<evidence type="ECO:0000313" key="3">
    <source>
        <dbReference type="EMBL" id="QUT06639.1"/>
    </source>
</evidence>
<feature type="chain" id="PRO_5037629948" evidence="1">
    <location>
        <begin position="24"/>
        <end position="238"/>
    </location>
</feature>
<accession>A0A975Q2A0</accession>
<evidence type="ECO:0000313" key="4">
    <source>
        <dbReference type="Proteomes" id="UP000681425"/>
    </source>
</evidence>
<evidence type="ECO:0000259" key="2">
    <source>
        <dbReference type="Pfam" id="PF10988"/>
    </source>
</evidence>
<sequence length="238" mass="23433">MSRALLVAMSLCAVTACSDPSDAVPSASPVNTSGLRDFTRIQSTGPDNVIVSVGKDFAVKADGSDRALKVLEIKVVNGELRIGRREGWANMFGGMDEGATIHVAMPAINGVGLTGSGDVDVDRAQGSGLDLSLTGSGNLKIGAAKVGALTADVTGSGNIALTGTADSAKLSSTGSGDVDGKGLKAGRASVSVLGSGNVGLASDGPVDISIMGSGDVDVKGRAQCKVSAMGSGEAHCAA</sequence>
<evidence type="ECO:0000256" key="1">
    <source>
        <dbReference type="SAM" id="SignalP"/>
    </source>
</evidence>
<feature type="domain" description="Putative auto-transporter adhesin head GIN" evidence="2">
    <location>
        <begin position="37"/>
        <end position="222"/>
    </location>
</feature>
<dbReference type="KEGG" id="spph:KFK14_04100"/>
<keyword evidence="4" id="KW-1185">Reference proteome</keyword>
<reference evidence="3" key="1">
    <citation type="submission" date="2021-04" db="EMBL/GenBank/DDBJ databases">
        <title>Isolation of p-tert-butylphenol degrading bacteria Sphingobium phenoxybenzoativorans Tas13 from active sludge.</title>
        <authorList>
            <person name="Li Y."/>
        </authorList>
    </citation>
    <scope>NUCLEOTIDE SEQUENCE</scope>
    <source>
        <strain evidence="3">Tas13</strain>
    </source>
</reference>
<feature type="signal peptide" evidence="1">
    <location>
        <begin position="1"/>
        <end position="23"/>
    </location>
</feature>